<dbReference type="Proteomes" id="UP001595478">
    <property type="component" value="Unassembled WGS sequence"/>
</dbReference>
<reference evidence="3" key="1">
    <citation type="journal article" date="2019" name="Int. J. Syst. Evol. Microbiol.">
        <title>The Global Catalogue of Microorganisms (GCM) 10K type strain sequencing project: providing services to taxonomists for standard genome sequencing and annotation.</title>
        <authorList>
            <consortium name="The Broad Institute Genomics Platform"/>
            <consortium name="The Broad Institute Genome Sequencing Center for Infectious Disease"/>
            <person name="Wu L."/>
            <person name="Ma J."/>
        </authorList>
    </citation>
    <scope>NUCLEOTIDE SEQUENCE [LARGE SCALE GENOMIC DNA]</scope>
    <source>
        <strain evidence="3">KCTC 52473</strain>
    </source>
</reference>
<gene>
    <name evidence="2" type="ORF">ACFOHL_15505</name>
</gene>
<name>A0ABV7FUD7_9ALTE</name>
<organism evidence="2 3">
    <name type="scientific">Agaribacter flavus</name>
    <dbReference type="NCBI Taxonomy" id="1902781"/>
    <lineage>
        <taxon>Bacteria</taxon>
        <taxon>Pseudomonadati</taxon>
        <taxon>Pseudomonadota</taxon>
        <taxon>Gammaproteobacteria</taxon>
        <taxon>Alteromonadales</taxon>
        <taxon>Alteromonadaceae</taxon>
        <taxon>Agaribacter</taxon>
    </lineage>
</organism>
<dbReference type="RefSeq" id="WP_376921174.1">
    <property type="nucleotide sequence ID" value="NZ_JBHRSW010000043.1"/>
</dbReference>
<dbReference type="SUPFAM" id="SSF49899">
    <property type="entry name" value="Concanavalin A-like lectins/glucanases"/>
    <property type="match status" value="1"/>
</dbReference>
<evidence type="ECO:0000313" key="2">
    <source>
        <dbReference type="EMBL" id="MFC3123031.1"/>
    </source>
</evidence>
<dbReference type="Gene3D" id="2.60.120.200">
    <property type="match status" value="1"/>
</dbReference>
<dbReference type="Pfam" id="PF20419">
    <property type="entry name" value="DUF6701"/>
    <property type="match status" value="1"/>
</dbReference>
<keyword evidence="3" id="KW-1185">Reference proteome</keyword>
<sequence>MRADDNTTSGEQIYFDTNLDLNTVGNQGSVSFWFRYPDVWNDGQTAMLFDASNPNEANGAKYFYLAKQGSGALAFGVEDIFDRDYVTTTPSTSYAANEWVHVGVQWNMDARVYRIFLNGVEAAETNFDVGLGMPDLDSLVFGDNNSTYVVNLMSPNAARGFIDDIRLYRQAVSEAKFKADHDDAQACNPVDHYRIEHPSTAITCSDPTVTIKACANADCSELVNDVVSLQLTPSDAWQQSAISFSGSTTVGLQYRTADTLALGSSSQSPSASIQCSSNCEIVYSDLGFEFFNLSTGNNDFSSTTFVAESSLSNVGVRVMGGESCEALVNDTTDVELRYQCVVTNDASYTPSQCNVPFAGIPLSGGNSQTGTVSLNFDANGEANFAQFSYADAGQLSLTVSGTLNGASVSSANTVLKIVPDTFRLTADNTAITPAGEEFSLSVEALGANGSVLPGYQNAEFGVSVQRQIPNEQGAVDAEFYLDSNTFVQSQTNTGYTATPNVTFSNGVLQSAEAYMEETGQYLLRVRDNNYLGRNIQSNTVQLGRFTPAYFDVSYIQPEFENRCASAFTYVGQTFTYATTSRPSFTVSAYNAKGQITRNYAGSEWRLLPNTSSISSSFSYSDDSVYSGSLLVDNVGQGPAIADTQVFDGIGSIDITGTQLRYQKLAAPSGLSASPFATQVDLLIAANFFTDSDGICFQANFPSSGCSSVTIEDISGTQQRYGRLRLENTYGPETTTLRVPMQAEYLQDGQWQKNSLDNCTAINLDMSQGDIRLSHDSESVNDLSASLTAISANGWLSDGVSGDDDLLLSPVIVNGQAQSGSLFLHLIPTSDANHWSQHLNIDWDQDGDIDDDDTPTAAISFGLYRGNDKTIHWREVF</sequence>
<protein>
    <submittedName>
        <fullName evidence="2">DUF6701 domain-containing protein</fullName>
    </submittedName>
</protein>
<evidence type="ECO:0000313" key="3">
    <source>
        <dbReference type="Proteomes" id="UP001595478"/>
    </source>
</evidence>
<dbReference type="InterPro" id="IPR046524">
    <property type="entry name" value="DUF6701"/>
</dbReference>
<comment type="caution">
    <text evidence="2">The sequence shown here is derived from an EMBL/GenBank/DDBJ whole genome shotgun (WGS) entry which is preliminary data.</text>
</comment>
<dbReference type="EMBL" id="JBHRSW010000043">
    <property type="protein sequence ID" value="MFC3123031.1"/>
    <property type="molecule type" value="Genomic_DNA"/>
</dbReference>
<feature type="domain" description="DUF6701" evidence="1">
    <location>
        <begin position="275"/>
        <end position="875"/>
    </location>
</feature>
<dbReference type="Pfam" id="PF13385">
    <property type="entry name" value="Laminin_G_3"/>
    <property type="match status" value="1"/>
</dbReference>
<accession>A0ABV7FUD7</accession>
<dbReference type="InterPro" id="IPR013320">
    <property type="entry name" value="ConA-like_dom_sf"/>
</dbReference>
<evidence type="ECO:0000259" key="1">
    <source>
        <dbReference type="Pfam" id="PF20419"/>
    </source>
</evidence>
<proteinExistence type="predicted"/>